<keyword evidence="4" id="KW-0479">Metal-binding</keyword>
<name>A0A917H053_9MICC</name>
<dbReference type="PANTHER" id="PTHR42891:SF1">
    <property type="entry name" value="D-GLYCERO-BETA-D-MANNO-HEPTOSE-1,7-BISPHOSPHATE 7-PHOSPHATASE"/>
    <property type="match status" value="1"/>
</dbReference>
<dbReference type="NCBIfam" id="TIGR01662">
    <property type="entry name" value="HAD-SF-IIIA"/>
    <property type="match status" value="1"/>
</dbReference>
<evidence type="ECO:0000256" key="4">
    <source>
        <dbReference type="ARBA" id="ARBA00022723"/>
    </source>
</evidence>
<comment type="subcellular location">
    <subcellularLocation>
        <location evidence="1">Cytoplasm</location>
    </subcellularLocation>
</comment>
<dbReference type="RefSeq" id="WP_188538097.1">
    <property type="nucleotide sequence ID" value="NZ_BMEQ01000015.1"/>
</dbReference>
<reference evidence="9" key="1">
    <citation type="journal article" date="2014" name="Int. J. Syst. Evol. Microbiol.">
        <title>Complete genome sequence of Corynebacterium casei LMG S-19264T (=DSM 44701T), isolated from a smear-ripened cheese.</title>
        <authorList>
            <consortium name="US DOE Joint Genome Institute (JGI-PGF)"/>
            <person name="Walter F."/>
            <person name="Albersmeier A."/>
            <person name="Kalinowski J."/>
            <person name="Ruckert C."/>
        </authorList>
    </citation>
    <scope>NUCLEOTIDE SEQUENCE</scope>
    <source>
        <strain evidence="9">CGMCC 1.12187</strain>
    </source>
</reference>
<evidence type="ECO:0000256" key="1">
    <source>
        <dbReference type="ARBA" id="ARBA00004496"/>
    </source>
</evidence>
<keyword evidence="6" id="KW-0119">Carbohydrate metabolism</keyword>
<dbReference type="Gene3D" id="3.40.50.1000">
    <property type="entry name" value="HAD superfamily/HAD-like"/>
    <property type="match status" value="1"/>
</dbReference>
<evidence type="ECO:0000256" key="3">
    <source>
        <dbReference type="ARBA" id="ARBA00022490"/>
    </source>
</evidence>
<organism evidence="9 10">
    <name type="scientific">Kocuria dechangensis</name>
    <dbReference type="NCBI Taxonomy" id="1176249"/>
    <lineage>
        <taxon>Bacteria</taxon>
        <taxon>Bacillati</taxon>
        <taxon>Actinomycetota</taxon>
        <taxon>Actinomycetes</taxon>
        <taxon>Micrococcales</taxon>
        <taxon>Micrococcaceae</taxon>
        <taxon>Kocuria</taxon>
    </lineage>
</organism>
<dbReference type="Proteomes" id="UP000638848">
    <property type="component" value="Unassembled WGS sequence"/>
</dbReference>
<dbReference type="Pfam" id="PF13242">
    <property type="entry name" value="Hydrolase_like"/>
    <property type="match status" value="1"/>
</dbReference>
<evidence type="ECO:0000313" key="10">
    <source>
        <dbReference type="Proteomes" id="UP000638848"/>
    </source>
</evidence>
<dbReference type="EMBL" id="BMEQ01000015">
    <property type="protein sequence ID" value="GGG62579.1"/>
    <property type="molecule type" value="Genomic_DNA"/>
</dbReference>
<dbReference type="PANTHER" id="PTHR42891">
    <property type="entry name" value="D-GLYCERO-BETA-D-MANNO-HEPTOSE-1,7-BISPHOSPHATE 7-PHOSPHATASE"/>
    <property type="match status" value="1"/>
</dbReference>
<reference evidence="9" key="2">
    <citation type="submission" date="2020-09" db="EMBL/GenBank/DDBJ databases">
        <authorList>
            <person name="Sun Q."/>
            <person name="Zhou Y."/>
        </authorList>
    </citation>
    <scope>NUCLEOTIDE SEQUENCE</scope>
    <source>
        <strain evidence="9">CGMCC 1.12187</strain>
    </source>
</reference>
<evidence type="ECO:0000256" key="7">
    <source>
        <dbReference type="ARBA" id="ARBA00031828"/>
    </source>
</evidence>
<dbReference type="CDD" id="cd07503">
    <property type="entry name" value="HAD_HisB-N"/>
    <property type="match status" value="1"/>
</dbReference>
<keyword evidence="3" id="KW-0963">Cytoplasm</keyword>
<evidence type="ECO:0000256" key="6">
    <source>
        <dbReference type="ARBA" id="ARBA00023277"/>
    </source>
</evidence>
<dbReference type="NCBIfam" id="TIGR01656">
    <property type="entry name" value="Histidinol-ppas"/>
    <property type="match status" value="1"/>
</dbReference>
<dbReference type="InterPro" id="IPR006439">
    <property type="entry name" value="HAD-SF_hydro_IA"/>
</dbReference>
<dbReference type="InterPro" id="IPR004446">
    <property type="entry name" value="Heptose_bisP_phosphatase"/>
</dbReference>
<evidence type="ECO:0000313" key="9">
    <source>
        <dbReference type="EMBL" id="GGG62579.1"/>
    </source>
</evidence>
<dbReference type="GO" id="GO:0005975">
    <property type="term" value="P:carbohydrate metabolic process"/>
    <property type="evidence" value="ECO:0007669"/>
    <property type="project" value="InterPro"/>
</dbReference>
<protein>
    <recommendedName>
        <fullName evidence="7">D,D-heptose 1,7-bisphosphate phosphatase</fullName>
    </recommendedName>
</protein>
<comment type="similarity">
    <text evidence="2">Belongs to the GmhB family.</text>
</comment>
<dbReference type="NCBIfam" id="TIGR01509">
    <property type="entry name" value="HAD-SF-IA-v3"/>
    <property type="match status" value="1"/>
</dbReference>
<comment type="caution">
    <text evidence="9">The sequence shown here is derived from an EMBL/GenBank/DDBJ whole genome shotgun (WGS) entry which is preliminary data.</text>
</comment>
<dbReference type="InterPro" id="IPR029044">
    <property type="entry name" value="Nucleotide-diphossugar_trans"/>
</dbReference>
<feature type="domain" description="Glycosyltransferase 2-like" evidence="8">
    <location>
        <begin position="16"/>
        <end position="124"/>
    </location>
</feature>
<dbReference type="Gene3D" id="3.90.550.10">
    <property type="entry name" value="Spore Coat Polysaccharide Biosynthesis Protein SpsA, Chain A"/>
    <property type="match status" value="1"/>
</dbReference>
<keyword evidence="10" id="KW-1185">Reference proteome</keyword>
<dbReference type="AlphaFoldDB" id="A0A917H053"/>
<dbReference type="InterPro" id="IPR001173">
    <property type="entry name" value="Glyco_trans_2-like"/>
</dbReference>
<dbReference type="GO" id="GO:0005737">
    <property type="term" value="C:cytoplasm"/>
    <property type="evidence" value="ECO:0007669"/>
    <property type="project" value="UniProtKB-SubCell"/>
</dbReference>
<evidence type="ECO:0000256" key="2">
    <source>
        <dbReference type="ARBA" id="ARBA00005628"/>
    </source>
</evidence>
<accession>A0A917H053</accession>
<dbReference type="InterPro" id="IPR006549">
    <property type="entry name" value="HAD-SF_hydro_IIIA"/>
</dbReference>
<dbReference type="InterPro" id="IPR036412">
    <property type="entry name" value="HAD-like_sf"/>
</dbReference>
<sequence>MTAQHTPAAVPARYAVVVPSVGRPTLQRLLDTLAAQEVDARHPGPLVVVVVDDRRGDPAPLEPVVPASVGWAVRTVRGWGRGPAAARNRGWRAARASGAEWIAFLDDDVELPAGWCRRLAEDLAACGPRTGATQGRIEVPLPAHRAPTDWERNTASLEDADWATADMAYRLEALEAVSGFDERFPRAYREDADLALRVRRAGWQLVRGRRRITHPVRPADDLVSLRVQAGNADDALMRRLHGPDWRTEAEAPAGGFRWHVATVSALAVAAAGAGTALAATALGHRPAGRGALAVAGAGAAAWGWLTGRFVALRMAPGPGPGEPEFGPELDRMVRTSVAIPVAAVRHRARGWWRHRGTGPWPVPVRAVLFDRDGTLVHDVPYNGDPSKVELVPGAREAVDAVRAAGLRVGVVSNQSGIGRGLLTREQVDAVNARVAELLGPFDTWQVCPHAPEDACACRKPRPGMVLAAAAELGVDSSECVLIGDIGADVEAAQAAGARSVLVPTPVTRGQEVADAPAVAATLLEAVAAVLGGDRDPRAADRPAATAVAGG</sequence>
<dbReference type="GO" id="GO:0046872">
    <property type="term" value="F:metal ion binding"/>
    <property type="evidence" value="ECO:0007669"/>
    <property type="project" value="UniProtKB-KW"/>
</dbReference>
<gene>
    <name evidence="9" type="ORF">GCM10011374_27250</name>
</gene>
<evidence type="ECO:0000259" key="8">
    <source>
        <dbReference type="Pfam" id="PF00535"/>
    </source>
</evidence>
<dbReference type="InterPro" id="IPR006543">
    <property type="entry name" value="Histidinol-phos"/>
</dbReference>
<dbReference type="SUPFAM" id="SSF56784">
    <property type="entry name" value="HAD-like"/>
    <property type="match status" value="1"/>
</dbReference>
<keyword evidence="5" id="KW-0378">Hydrolase</keyword>
<evidence type="ECO:0000256" key="5">
    <source>
        <dbReference type="ARBA" id="ARBA00022801"/>
    </source>
</evidence>
<dbReference type="Pfam" id="PF00535">
    <property type="entry name" value="Glycos_transf_2"/>
    <property type="match status" value="1"/>
</dbReference>
<dbReference type="InterPro" id="IPR023214">
    <property type="entry name" value="HAD_sf"/>
</dbReference>
<dbReference type="SUPFAM" id="SSF53448">
    <property type="entry name" value="Nucleotide-diphospho-sugar transferases"/>
    <property type="match status" value="1"/>
</dbReference>
<proteinExistence type="inferred from homology"/>
<dbReference type="GO" id="GO:0016791">
    <property type="term" value="F:phosphatase activity"/>
    <property type="evidence" value="ECO:0007669"/>
    <property type="project" value="InterPro"/>
</dbReference>